<dbReference type="KEGG" id="vvy:VV1841"/>
<organism evidence="1 2">
    <name type="scientific">Vibrio vulnificus (strain YJ016)</name>
    <dbReference type="NCBI Taxonomy" id="196600"/>
    <lineage>
        <taxon>Bacteria</taxon>
        <taxon>Pseudomonadati</taxon>
        <taxon>Pseudomonadota</taxon>
        <taxon>Gammaproteobacteria</taxon>
        <taxon>Vibrionales</taxon>
        <taxon>Vibrionaceae</taxon>
        <taxon>Vibrio</taxon>
    </lineage>
</organism>
<proteinExistence type="predicted"/>
<sequence>MGNCQIRSELVQLIWGANFHVCHIASPIEGVGGPLQMNYVDNKLVYSHSEAEYSINCELEVSFKDNGVPHQK</sequence>
<dbReference type="AlphaFoldDB" id="Q7MKF7"/>
<evidence type="ECO:0000313" key="2">
    <source>
        <dbReference type="Proteomes" id="UP000002675"/>
    </source>
</evidence>
<dbReference type="EMBL" id="BA000037">
    <property type="protein sequence ID" value="BAC94605.1"/>
    <property type="molecule type" value="Genomic_DNA"/>
</dbReference>
<protein>
    <submittedName>
        <fullName evidence="1">Uncharacterized protein</fullName>
    </submittedName>
</protein>
<dbReference type="HOGENOM" id="CLU_2721241_0_0_6"/>
<gene>
    <name evidence="1" type="ordered locus">VV1841</name>
</gene>
<accession>Q7MKF7</accession>
<reference evidence="1 2" key="1">
    <citation type="journal article" date="2003" name="Genome Res.">
        <title>Comparative genome analysis of Vibrio vulnificus, a marine pathogen.</title>
        <authorList>
            <person name="Chen C.Y."/>
            <person name="Wu K.M."/>
            <person name="Chang Y.C."/>
            <person name="Chang C.H."/>
            <person name="Tsai H.C."/>
            <person name="Liao T.L."/>
            <person name="Liu Y.M."/>
            <person name="Chen H.J."/>
            <person name="Shen A.B."/>
            <person name="Li J.C."/>
            <person name="Su T.L."/>
            <person name="Shao C.P."/>
            <person name="Lee C.T."/>
            <person name="Hor L.I."/>
            <person name="Tsai S.F."/>
        </authorList>
    </citation>
    <scope>NUCLEOTIDE SEQUENCE [LARGE SCALE GENOMIC DNA]</scope>
    <source>
        <strain evidence="1 2">YJ016</strain>
    </source>
</reference>
<dbReference type="Proteomes" id="UP000002675">
    <property type="component" value="Chromosome I"/>
</dbReference>
<evidence type="ECO:0000313" key="1">
    <source>
        <dbReference type="EMBL" id="BAC94605.1"/>
    </source>
</evidence>
<name>Q7MKF7_VIBVY</name>